<gene>
    <name evidence="1" type="ORF">LCI18_003278</name>
</gene>
<evidence type="ECO:0000313" key="2">
    <source>
        <dbReference type="Proteomes" id="UP000830768"/>
    </source>
</evidence>
<keyword evidence="2" id="KW-1185">Reference proteome</keyword>
<accession>A0ACD3YWV3</accession>
<organism evidence="1 2">
    <name type="scientific">Fusarium solani subsp. cucurbitae</name>
    <name type="common">Neocosmosporum cucurbitae</name>
    <dbReference type="NCBI Taxonomy" id="2747967"/>
    <lineage>
        <taxon>Eukaryota</taxon>
        <taxon>Fungi</taxon>
        <taxon>Dikarya</taxon>
        <taxon>Ascomycota</taxon>
        <taxon>Pezizomycotina</taxon>
        <taxon>Sordariomycetes</taxon>
        <taxon>Hypocreomycetidae</taxon>
        <taxon>Hypocreales</taxon>
        <taxon>Nectriaceae</taxon>
        <taxon>Fusarium</taxon>
        <taxon>Fusarium solani species complex</taxon>
    </lineage>
</organism>
<protein>
    <submittedName>
        <fullName evidence="1">Uncharacterized protein</fullName>
    </submittedName>
</protein>
<proteinExistence type="predicted"/>
<evidence type="ECO:0000313" key="1">
    <source>
        <dbReference type="EMBL" id="UPK92343.1"/>
    </source>
</evidence>
<dbReference type="EMBL" id="CP090032">
    <property type="protein sequence ID" value="UPK92343.1"/>
    <property type="molecule type" value="Genomic_DNA"/>
</dbReference>
<dbReference type="Proteomes" id="UP000830768">
    <property type="component" value="Chromosome 3"/>
</dbReference>
<name>A0ACD3YWV3_FUSSC</name>
<sequence>MSLFHRADPAADAGATFSLYHYDPTIAGGVVFALLYLVTSGLHFWQLFRARCWFMIPLAMGGILEVIGYAARAKSGDESPNWTLGPYIIQAILLLVAPALFAASIYMELGRIVLMSEGEGHVLIQKKWMTKIFVMGDVLSFFLQAGGGGYQAAGSLEALDAGAKVIIAGLFVQLICFGVFIVIAVSFDRSMRQSPTGRSHVVPWKKHMKVLYVGSMLIMVRSVFRAVEYLQGFDGYLLKHEVYLYIFDAVLMFLVMVLFNWIHPAEITAILGNMGNSFGYKMDSVGGHHRLTEEA</sequence>
<reference evidence="1" key="1">
    <citation type="submission" date="2021-11" db="EMBL/GenBank/DDBJ databases">
        <title>Fusarium solani-melongenae Genome sequencing and assembly.</title>
        <authorList>
            <person name="Xie S."/>
            <person name="Huang L."/>
            <person name="Zhang X."/>
        </authorList>
    </citation>
    <scope>NUCLEOTIDE SEQUENCE</scope>
    <source>
        <strain evidence="1">CRI 24-3</strain>
    </source>
</reference>